<evidence type="ECO:0000256" key="4">
    <source>
        <dbReference type="ARBA" id="ARBA00022692"/>
    </source>
</evidence>
<evidence type="ECO:0000313" key="9">
    <source>
        <dbReference type="Proteomes" id="UP001501169"/>
    </source>
</evidence>
<evidence type="ECO:0000256" key="2">
    <source>
        <dbReference type="ARBA" id="ARBA00005811"/>
    </source>
</evidence>
<dbReference type="RefSeq" id="WP_134056544.1">
    <property type="nucleotide sequence ID" value="NZ_BAAAEO010000003.1"/>
</dbReference>
<evidence type="ECO:0000256" key="3">
    <source>
        <dbReference type="ARBA" id="ARBA00022475"/>
    </source>
</evidence>
<evidence type="ECO:0000313" key="8">
    <source>
        <dbReference type="EMBL" id="GAA0553021.1"/>
    </source>
</evidence>
<evidence type="ECO:0000256" key="7">
    <source>
        <dbReference type="RuleBase" id="RU003879"/>
    </source>
</evidence>
<keyword evidence="7" id="KW-0653">Protein transport</keyword>
<keyword evidence="9" id="KW-1185">Reference proteome</keyword>
<evidence type="ECO:0000256" key="1">
    <source>
        <dbReference type="ARBA" id="ARBA00004162"/>
    </source>
</evidence>
<reference evidence="9" key="1">
    <citation type="journal article" date="2019" name="Int. J. Syst. Evol. Microbiol.">
        <title>The Global Catalogue of Microorganisms (GCM) 10K type strain sequencing project: providing services to taxonomists for standard genome sequencing and annotation.</title>
        <authorList>
            <consortium name="The Broad Institute Genomics Platform"/>
            <consortium name="The Broad Institute Genome Sequencing Center for Infectious Disease"/>
            <person name="Wu L."/>
            <person name="Ma J."/>
        </authorList>
    </citation>
    <scope>NUCLEOTIDE SEQUENCE [LARGE SCALE GENOMIC DNA]</scope>
    <source>
        <strain evidence="9">JCM 14331</strain>
    </source>
</reference>
<evidence type="ECO:0000256" key="6">
    <source>
        <dbReference type="ARBA" id="ARBA00023136"/>
    </source>
</evidence>
<protein>
    <recommendedName>
        <fullName evidence="10">Biopolymer transporter ExbD</fullName>
    </recommendedName>
</protein>
<proteinExistence type="inferred from homology"/>
<keyword evidence="7" id="KW-0813">Transport</keyword>
<name>A0ABP3NT77_9GAMM</name>
<keyword evidence="5" id="KW-1133">Transmembrane helix</keyword>
<accession>A0ABP3NT77</accession>
<dbReference type="Proteomes" id="UP001501169">
    <property type="component" value="Unassembled WGS sequence"/>
</dbReference>
<evidence type="ECO:0008006" key="10">
    <source>
        <dbReference type="Google" id="ProtNLM"/>
    </source>
</evidence>
<keyword evidence="3" id="KW-1003">Cell membrane</keyword>
<sequence>MIKRRKVPLADAELDITSFMNLMIVLVPVLLLSLVFAQIRVLNIQLPPLTEQQLQQEQEQPQQLELEIHADRLRLNYPAGEPLRVFELTDDGKLDFAALSLFLQDLKLTFSQKQIEKQDITLLAPDELDYQTLVTAMDTVRSFKAVVAAQVVDAELFPQISLGQLPQQEAGQ</sequence>
<keyword evidence="4 7" id="KW-0812">Transmembrane</keyword>
<gene>
    <name evidence="8" type="ORF">GCM10009098_20910</name>
</gene>
<organism evidence="8 9">
    <name type="scientific">Rheinheimera aquimaris</name>
    <dbReference type="NCBI Taxonomy" id="412437"/>
    <lineage>
        <taxon>Bacteria</taxon>
        <taxon>Pseudomonadati</taxon>
        <taxon>Pseudomonadota</taxon>
        <taxon>Gammaproteobacteria</taxon>
        <taxon>Chromatiales</taxon>
        <taxon>Chromatiaceae</taxon>
        <taxon>Rheinheimera</taxon>
    </lineage>
</organism>
<comment type="subcellular location">
    <subcellularLocation>
        <location evidence="1">Cell membrane</location>
        <topology evidence="1">Single-pass membrane protein</topology>
    </subcellularLocation>
    <subcellularLocation>
        <location evidence="7">Cell membrane</location>
        <topology evidence="7">Single-pass type II membrane protein</topology>
    </subcellularLocation>
</comment>
<evidence type="ECO:0000256" key="5">
    <source>
        <dbReference type="ARBA" id="ARBA00022989"/>
    </source>
</evidence>
<dbReference type="InterPro" id="IPR003400">
    <property type="entry name" value="ExbD"/>
</dbReference>
<dbReference type="EMBL" id="BAAAEO010000003">
    <property type="protein sequence ID" value="GAA0553021.1"/>
    <property type="molecule type" value="Genomic_DNA"/>
</dbReference>
<comment type="caution">
    <text evidence="8">The sequence shown here is derived from an EMBL/GenBank/DDBJ whole genome shotgun (WGS) entry which is preliminary data.</text>
</comment>
<comment type="similarity">
    <text evidence="2 7">Belongs to the ExbD/TolR family.</text>
</comment>
<dbReference type="Pfam" id="PF02472">
    <property type="entry name" value="ExbD"/>
    <property type="match status" value="1"/>
</dbReference>
<keyword evidence="6" id="KW-0472">Membrane</keyword>